<keyword evidence="3" id="KW-1185">Reference proteome</keyword>
<dbReference type="KEGG" id="palo:E6C60_2049"/>
<proteinExistence type="predicted"/>
<dbReference type="EMBL" id="CP040396">
    <property type="protein sequence ID" value="QCT02764.1"/>
    <property type="molecule type" value="Genomic_DNA"/>
</dbReference>
<dbReference type="AlphaFoldDB" id="A0A4V1G3Y0"/>
<organism evidence="2 3">
    <name type="scientific">Paenibacillus algicola</name>
    <dbReference type="NCBI Taxonomy" id="2565926"/>
    <lineage>
        <taxon>Bacteria</taxon>
        <taxon>Bacillati</taxon>
        <taxon>Bacillota</taxon>
        <taxon>Bacilli</taxon>
        <taxon>Bacillales</taxon>
        <taxon>Paenibacillaceae</taxon>
        <taxon>Paenibacillus</taxon>
    </lineage>
</organism>
<evidence type="ECO:0000313" key="3">
    <source>
        <dbReference type="Proteomes" id="UP000300879"/>
    </source>
</evidence>
<dbReference type="Proteomes" id="UP000300879">
    <property type="component" value="Chromosome"/>
</dbReference>
<dbReference type="InterPro" id="IPR046909">
    <property type="entry name" value="cREC_REC"/>
</dbReference>
<feature type="domain" description="Cyclic-phosphate processing Receiver" evidence="1">
    <location>
        <begin position="2"/>
        <end position="60"/>
    </location>
</feature>
<evidence type="ECO:0000259" key="1">
    <source>
        <dbReference type="Pfam" id="PF20274"/>
    </source>
</evidence>
<sequence length="86" mass="9621">MLLRECKVGILSLDYELGPDVMNGGDVAAAIVREQLYPEEIFLHTSSPSGRTRMYEMLYQHKPLGVKVHHGPMPAEYLKNAGYSEA</sequence>
<reference evidence="2 3" key="1">
    <citation type="submission" date="2019-05" db="EMBL/GenBank/DDBJ databases">
        <authorList>
            <person name="Chen C."/>
        </authorList>
    </citation>
    <scope>NUCLEOTIDE SEQUENCE [LARGE SCALE GENOMIC DNA]</scope>
    <source>
        <strain evidence="2 3">HB172198</strain>
    </source>
</reference>
<protein>
    <recommendedName>
        <fullName evidence="1">Cyclic-phosphate processing Receiver domain-containing protein</fullName>
    </recommendedName>
</protein>
<name>A0A4V1G3Y0_9BACL</name>
<dbReference type="Pfam" id="PF20274">
    <property type="entry name" value="cREC_REC"/>
    <property type="match status" value="1"/>
</dbReference>
<gene>
    <name evidence="2" type="ORF">E6C60_2049</name>
</gene>
<accession>A0A4V1G3Y0</accession>
<evidence type="ECO:0000313" key="2">
    <source>
        <dbReference type="EMBL" id="QCT02764.1"/>
    </source>
</evidence>